<sequence>MKDLIVINPYCPEESKKERLEKIVRYSVGNRIHKVFSTVEEVENADLRNKRILFTISLGQSGINLSWYAIMKYLRINSNALDGSVGGVILDGNSEIFTKSTGRSLVFTANRAGCTFPGRPLVEGTRTLKNYNIQAQNLNTDNMGAYMTAGRDLVNNIMKYSPKKKAHPNILVLHAGNSSISNSLALWNMVKKHLPQCHFNEISLRNGQIIDCRGCSYATCRHFGEEGSCFYGGTITKKVYPAILACDALVMVCPNYNDALGANLTAFVNRMTALFTAHRFYDKSLFGVVVSGYSGGDIVAEQLISGLNMNKTFALPGKFAILETANNPGEITVSEGVGRRAESFAHNMKSVLIG</sequence>
<dbReference type="SUPFAM" id="SSF52218">
    <property type="entry name" value="Flavoproteins"/>
    <property type="match status" value="1"/>
</dbReference>
<dbReference type="GO" id="GO:0016491">
    <property type="term" value="F:oxidoreductase activity"/>
    <property type="evidence" value="ECO:0007669"/>
    <property type="project" value="InterPro"/>
</dbReference>
<dbReference type="Pfam" id="PF03358">
    <property type="entry name" value="FMN_red"/>
    <property type="match status" value="1"/>
</dbReference>
<proteinExistence type="predicted"/>
<evidence type="ECO:0000313" key="2">
    <source>
        <dbReference type="EMBL" id="MBC8568765.1"/>
    </source>
</evidence>
<dbReference type="AlphaFoldDB" id="A0A926E998"/>
<dbReference type="RefSeq" id="WP_187525454.1">
    <property type="nucleotide sequence ID" value="NZ_JACRTA010000003.1"/>
</dbReference>
<evidence type="ECO:0000259" key="1">
    <source>
        <dbReference type="Pfam" id="PF03358"/>
    </source>
</evidence>
<name>A0A926E998_9FIRM</name>
<evidence type="ECO:0000313" key="3">
    <source>
        <dbReference type="Proteomes" id="UP000610862"/>
    </source>
</evidence>
<keyword evidence="3" id="KW-1185">Reference proteome</keyword>
<dbReference type="EMBL" id="JACRTA010000003">
    <property type="protein sequence ID" value="MBC8568765.1"/>
    <property type="molecule type" value="Genomic_DNA"/>
</dbReference>
<organism evidence="2 3">
    <name type="scientific">Lentihominibacter hominis</name>
    <dbReference type="NCBI Taxonomy" id="2763645"/>
    <lineage>
        <taxon>Bacteria</taxon>
        <taxon>Bacillati</taxon>
        <taxon>Bacillota</taxon>
        <taxon>Clostridia</taxon>
        <taxon>Peptostreptococcales</taxon>
        <taxon>Anaerovoracaceae</taxon>
        <taxon>Lentihominibacter</taxon>
    </lineage>
</organism>
<dbReference type="InterPro" id="IPR029039">
    <property type="entry name" value="Flavoprotein-like_sf"/>
</dbReference>
<feature type="domain" description="NADPH-dependent FMN reductase-like" evidence="1">
    <location>
        <begin position="169"/>
        <end position="321"/>
    </location>
</feature>
<dbReference type="InterPro" id="IPR005025">
    <property type="entry name" value="FMN_Rdtase-like_dom"/>
</dbReference>
<accession>A0A926E998</accession>
<comment type="caution">
    <text evidence="2">The sequence shown here is derived from an EMBL/GenBank/DDBJ whole genome shotgun (WGS) entry which is preliminary data.</text>
</comment>
<dbReference type="Gene3D" id="3.40.50.360">
    <property type="match status" value="1"/>
</dbReference>
<protein>
    <submittedName>
        <fullName evidence="2">NAD(P)H-dependent oxidoreductase</fullName>
    </submittedName>
</protein>
<dbReference type="Proteomes" id="UP000610862">
    <property type="component" value="Unassembled WGS sequence"/>
</dbReference>
<gene>
    <name evidence="2" type="ORF">H8692_08345</name>
</gene>
<reference evidence="2" key="1">
    <citation type="submission" date="2020-08" db="EMBL/GenBank/DDBJ databases">
        <title>Genome public.</title>
        <authorList>
            <person name="Liu C."/>
            <person name="Sun Q."/>
        </authorList>
    </citation>
    <scope>NUCLEOTIDE SEQUENCE</scope>
    <source>
        <strain evidence="2">NSJ-24</strain>
    </source>
</reference>